<evidence type="ECO:0000313" key="3">
    <source>
        <dbReference type="Proteomes" id="UP000750711"/>
    </source>
</evidence>
<dbReference type="AlphaFoldDB" id="A0A9P8LC62"/>
<dbReference type="SUPFAM" id="SSF54427">
    <property type="entry name" value="NTF2-like"/>
    <property type="match status" value="1"/>
</dbReference>
<dbReference type="InterPro" id="IPR045875">
    <property type="entry name" value="NTF2"/>
</dbReference>
<sequence>MTTLSADTATKVSTEAAQEFIDAYYPALQSSRAKLPSFYTPPTTGSDGKTLPVLIFNGNVIPDPLSMQTLFEKEMPSTTYEVQAFDCQVLNPNYSAAGPGPYPPESGKNMSILLSVSGWVRFGDSKEVPIRGFSESFVLVPNAEAAVAKPKGNARKWLIQSQNFRLVV</sequence>
<dbReference type="PANTHER" id="PTHR12612">
    <property type="entry name" value="NUCLEAR TRANSPORT FACTOR 2"/>
    <property type="match status" value="1"/>
</dbReference>
<name>A0A9P8LC62_9PEZI</name>
<gene>
    <name evidence="2" type="ORF">GP486_003815</name>
</gene>
<feature type="domain" description="NTF2" evidence="1">
    <location>
        <begin position="16"/>
        <end position="166"/>
    </location>
</feature>
<organism evidence="2 3">
    <name type="scientific">Trichoglossum hirsutum</name>
    <dbReference type="NCBI Taxonomy" id="265104"/>
    <lineage>
        <taxon>Eukaryota</taxon>
        <taxon>Fungi</taxon>
        <taxon>Dikarya</taxon>
        <taxon>Ascomycota</taxon>
        <taxon>Pezizomycotina</taxon>
        <taxon>Geoglossomycetes</taxon>
        <taxon>Geoglossales</taxon>
        <taxon>Geoglossaceae</taxon>
        <taxon>Trichoglossum</taxon>
    </lineage>
</organism>
<reference evidence="2" key="1">
    <citation type="submission" date="2021-03" db="EMBL/GenBank/DDBJ databases">
        <title>Comparative genomics and phylogenomic investigation of the class Geoglossomycetes provide insights into ecological specialization and systematics.</title>
        <authorList>
            <person name="Melie T."/>
            <person name="Pirro S."/>
            <person name="Miller A.N."/>
            <person name="Quandt A."/>
        </authorList>
    </citation>
    <scope>NUCLEOTIDE SEQUENCE</scope>
    <source>
        <strain evidence="2">CAQ_001_2017</strain>
    </source>
</reference>
<dbReference type="Proteomes" id="UP000750711">
    <property type="component" value="Unassembled WGS sequence"/>
</dbReference>
<accession>A0A9P8LC62</accession>
<comment type="caution">
    <text evidence="2">The sequence shown here is derived from an EMBL/GenBank/DDBJ whole genome shotgun (WGS) entry which is preliminary data.</text>
</comment>
<keyword evidence="3" id="KW-1185">Reference proteome</keyword>
<dbReference type="EMBL" id="JAGHQM010000545">
    <property type="protein sequence ID" value="KAH0559670.1"/>
    <property type="molecule type" value="Genomic_DNA"/>
</dbReference>
<dbReference type="PROSITE" id="PS50177">
    <property type="entry name" value="NTF2_DOMAIN"/>
    <property type="match status" value="1"/>
</dbReference>
<proteinExistence type="predicted"/>
<dbReference type="Gene3D" id="3.10.450.50">
    <property type="match status" value="1"/>
</dbReference>
<dbReference type="GO" id="GO:0006913">
    <property type="term" value="P:nucleocytoplasmic transport"/>
    <property type="evidence" value="ECO:0007669"/>
    <property type="project" value="InterPro"/>
</dbReference>
<dbReference type="InterPro" id="IPR032710">
    <property type="entry name" value="NTF2-like_dom_sf"/>
</dbReference>
<protein>
    <recommendedName>
        <fullName evidence="1">NTF2 domain-containing protein</fullName>
    </recommendedName>
</protein>
<dbReference type="InterPro" id="IPR018222">
    <property type="entry name" value="Nuclear_transport_factor_2_euk"/>
</dbReference>
<evidence type="ECO:0000259" key="1">
    <source>
        <dbReference type="PROSITE" id="PS50177"/>
    </source>
</evidence>
<evidence type="ECO:0000313" key="2">
    <source>
        <dbReference type="EMBL" id="KAH0559670.1"/>
    </source>
</evidence>